<feature type="transmembrane region" description="Helical" evidence="4">
    <location>
        <begin position="387"/>
        <end position="404"/>
    </location>
</feature>
<keyword evidence="1" id="KW-0880">Kelch repeat</keyword>
<dbReference type="AlphaFoldDB" id="A0A7S0DPM8"/>
<gene>
    <name evidence="5" type="ORF">LAMO00422_LOCUS20455</name>
</gene>
<keyword evidence="2" id="KW-0677">Repeat</keyword>
<feature type="compositionally biased region" description="Basic and acidic residues" evidence="3">
    <location>
        <begin position="419"/>
        <end position="428"/>
    </location>
</feature>
<evidence type="ECO:0000256" key="2">
    <source>
        <dbReference type="ARBA" id="ARBA00022737"/>
    </source>
</evidence>
<evidence type="ECO:0000256" key="4">
    <source>
        <dbReference type="SAM" id="Phobius"/>
    </source>
</evidence>
<feature type="region of interest" description="Disordered" evidence="3">
    <location>
        <begin position="408"/>
        <end position="442"/>
    </location>
</feature>
<proteinExistence type="predicted"/>
<dbReference type="EMBL" id="HBEM01030008">
    <property type="protein sequence ID" value="CAD8461495.1"/>
    <property type="molecule type" value="Transcribed_RNA"/>
</dbReference>
<dbReference type="PANTHER" id="PTHR46093">
    <property type="entry name" value="ACYL-COA-BINDING DOMAIN-CONTAINING PROTEIN 5"/>
    <property type="match status" value="1"/>
</dbReference>
<evidence type="ECO:0000313" key="5">
    <source>
        <dbReference type="EMBL" id="CAD8461495.1"/>
    </source>
</evidence>
<reference evidence="5" key="1">
    <citation type="submission" date="2021-01" db="EMBL/GenBank/DDBJ databases">
        <authorList>
            <person name="Corre E."/>
            <person name="Pelletier E."/>
            <person name="Niang G."/>
            <person name="Scheremetjew M."/>
            <person name="Finn R."/>
            <person name="Kale V."/>
            <person name="Holt S."/>
            <person name="Cochrane G."/>
            <person name="Meng A."/>
            <person name="Brown T."/>
            <person name="Cohen L."/>
        </authorList>
    </citation>
    <scope>NUCLEOTIDE SEQUENCE</scope>
    <source>
        <strain evidence="5">CCMP2058</strain>
    </source>
</reference>
<dbReference type="Pfam" id="PF24681">
    <property type="entry name" value="Kelch_KLHDC2_KLHL20_DRC7"/>
    <property type="match status" value="1"/>
</dbReference>
<dbReference type="SUPFAM" id="SSF117281">
    <property type="entry name" value="Kelch motif"/>
    <property type="match status" value="1"/>
</dbReference>
<dbReference type="PANTHER" id="PTHR46093:SF18">
    <property type="entry name" value="FIBRONECTIN TYPE-III DOMAIN-CONTAINING PROTEIN"/>
    <property type="match status" value="1"/>
</dbReference>
<protein>
    <submittedName>
        <fullName evidence="5">Uncharacterized protein</fullName>
    </submittedName>
</protein>
<dbReference type="InterPro" id="IPR015915">
    <property type="entry name" value="Kelch-typ_b-propeller"/>
</dbReference>
<evidence type="ECO:0000256" key="1">
    <source>
        <dbReference type="ARBA" id="ARBA00022441"/>
    </source>
</evidence>
<name>A0A7S0DPM8_9EUKA</name>
<sequence>MKISDTRVVGGRDKGEGNVMGLGINVVEADQQRARVKRRKLSVSELCMRLGKLEVHHSRRKDLRHASFRELVAVLPDLAQQSTSSEASRSHPNKCALLTWRPTLKGVKVDVSAPRIYGDPAILMAGHSAVPSPCGPILLSPNGQVTLLDVTRAGSHGSRWVRLPEFPMPSLHYAKACLIGSTLIVFGGASKTRKLTNHTFLFSLTHGRWVTFRTTGTPPAPRVHHAAIEVSGEYLFVHGGTAKNHILSDTYRLHVRTGRWVRCRCRGAPALAYHSADLYGRHVVVFGGTNGGELFSDLYLLNLKTLVWSTVTPKADCKRPSARMAHSSAILGDRLFIAGGHNPGFGPDHVFTDIWSFHFPTRTWDNHPTKLPNHFSGTLTFVHHSPALLPSAGFGVFTLLLVGVQNPRARTRGKGSGSGRDRERKRDGSSGNHRGRMSVEEKDASNSLFAALTIKF</sequence>
<dbReference type="Gene3D" id="2.120.10.80">
    <property type="entry name" value="Kelch-type beta propeller"/>
    <property type="match status" value="1"/>
</dbReference>
<organism evidence="5">
    <name type="scientific">Amorphochlora amoebiformis</name>
    <dbReference type="NCBI Taxonomy" id="1561963"/>
    <lineage>
        <taxon>Eukaryota</taxon>
        <taxon>Sar</taxon>
        <taxon>Rhizaria</taxon>
        <taxon>Cercozoa</taxon>
        <taxon>Chlorarachniophyceae</taxon>
        <taxon>Amorphochlora</taxon>
    </lineage>
</organism>
<accession>A0A7S0DPM8</accession>
<keyword evidence="4" id="KW-1133">Transmembrane helix</keyword>
<keyword evidence="4" id="KW-0472">Membrane</keyword>
<evidence type="ECO:0000256" key="3">
    <source>
        <dbReference type="SAM" id="MobiDB-lite"/>
    </source>
</evidence>
<keyword evidence="4" id="KW-0812">Transmembrane</keyword>